<evidence type="ECO:0000313" key="2">
    <source>
        <dbReference type="EMBL" id="KAK8246168.1"/>
    </source>
</evidence>
<proteinExistence type="predicted"/>
<feature type="region of interest" description="Disordered" evidence="1">
    <location>
        <begin position="1"/>
        <end position="207"/>
    </location>
</feature>
<protein>
    <submittedName>
        <fullName evidence="2">Uncharacterized protein</fullName>
    </submittedName>
</protein>
<gene>
    <name evidence="2" type="ORF">HDK90DRAFT_695</name>
</gene>
<reference evidence="2 3" key="1">
    <citation type="submission" date="2024-04" db="EMBL/GenBank/DDBJ databases">
        <title>Phyllosticta paracitricarpa is synonymous to the EU quarantine fungus P. citricarpa based on phylogenomic analyses.</title>
        <authorList>
            <consortium name="Lawrence Berkeley National Laboratory"/>
            <person name="Van Ingen-Buijs V.A."/>
            <person name="Van Westerhoven A.C."/>
            <person name="Haridas S."/>
            <person name="Skiadas P."/>
            <person name="Martin F."/>
            <person name="Groenewald J.Z."/>
            <person name="Crous P.W."/>
            <person name="Seidl M.F."/>
        </authorList>
    </citation>
    <scope>NUCLEOTIDE SEQUENCE [LARGE SCALE GENOMIC DNA]</scope>
    <source>
        <strain evidence="2 3">CBS 123374</strain>
    </source>
</reference>
<accession>A0ABR1Z1A1</accession>
<organism evidence="2 3">
    <name type="scientific">Phyllosticta capitalensis</name>
    <dbReference type="NCBI Taxonomy" id="121624"/>
    <lineage>
        <taxon>Eukaryota</taxon>
        <taxon>Fungi</taxon>
        <taxon>Dikarya</taxon>
        <taxon>Ascomycota</taxon>
        <taxon>Pezizomycotina</taxon>
        <taxon>Dothideomycetes</taxon>
        <taxon>Dothideomycetes incertae sedis</taxon>
        <taxon>Botryosphaeriales</taxon>
        <taxon>Phyllostictaceae</taxon>
        <taxon>Phyllosticta</taxon>
    </lineage>
</organism>
<feature type="compositionally biased region" description="Basic and acidic residues" evidence="1">
    <location>
        <begin position="147"/>
        <end position="171"/>
    </location>
</feature>
<comment type="caution">
    <text evidence="2">The sequence shown here is derived from an EMBL/GenBank/DDBJ whole genome shotgun (WGS) entry which is preliminary data.</text>
</comment>
<feature type="compositionally biased region" description="Polar residues" evidence="1">
    <location>
        <begin position="16"/>
        <end position="25"/>
    </location>
</feature>
<dbReference type="Proteomes" id="UP001492380">
    <property type="component" value="Unassembled WGS sequence"/>
</dbReference>
<feature type="compositionally biased region" description="Basic and acidic residues" evidence="1">
    <location>
        <begin position="88"/>
        <end position="98"/>
    </location>
</feature>
<evidence type="ECO:0000256" key="1">
    <source>
        <dbReference type="SAM" id="MobiDB-lite"/>
    </source>
</evidence>
<evidence type="ECO:0000313" key="3">
    <source>
        <dbReference type="Proteomes" id="UP001492380"/>
    </source>
</evidence>
<keyword evidence="3" id="KW-1185">Reference proteome</keyword>
<feature type="compositionally biased region" description="Polar residues" evidence="1">
    <location>
        <begin position="189"/>
        <end position="199"/>
    </location>
</feature>
<sequence>MDAQLQRRSSRRSLGPPTTATSPDLANSPPLVQYHSAPAHQASSVASPKKNHSPADIVSAADHGQARSASEPHNPRLSPRAQEPLQDNARHGQRDAGKVRQNRARSLPAAGTPAQARSGRQPRAVAHGADDSRAQGAFHLRPRSGRRHFEEGGGEAAERAADAARQNDADVRLGGAGPTRGEGHGAAAASQSKGPQSQARFEERFRR</sequence>
<name>A0ABR1Z1A1_9PEZI</name>
<dbReference type="EMBL" id="JBBWRZ010000001">
    <property type="protein sequence ID" value="KAK8246168.1"/>
    <property type="molecule type" value="Genomic_DNA"/>
</dbReference>